<name>A0A133XXB6_9ACTN</name>
<evidence type="ECO:0000313" key="10">
    <source>
        <dbReference type="Proteomes" id="UP000070675"/>
    </source>
</evidence>
<organism evidence="9 10">
    <name type="scientific">Atopobium deltae</name>
    <dbReference type="NCBI Taxonomy" id="1393034"/>
    <lineage>
        <taxon>Bacteria</taxon>
        <taxon>Bacillati</taxon>
        <taxon>Actinomycetota</taxon>
        <taxon>Coriobacteriia</taxon>
        <taxon>Coriobacteriales</taxon>
        <taxon>Atopobiaceae</taxon>
        <taxon>Atopobium</taxon>
    </lineage>
</organism>
<keyword evidence="7" id="KW-0732">Signal</keyword>
<dbReference type="PATRIC" id="fig|1393034.3.peg.210"/>
<comment type="caution">
    <text evidence="9">The sequence shown here is derived from an EMBL/GenBank/DDBJ whole genome shotgun (WGS) entry which is preliminary data.</text>
</comment>
<dbReference type="Pfam" id="PF00565">
    <property type="entry name" value="SNase"/>
    <property type="match status" value="1"/>
</dbReference>
<evidence type="ECO:0000256" key="3">
    <source>
        <dbReference type="ARBA" id="ARBA00022759"/>
    </source>
</evidence>
<dbReference type="AlphaFoldDB" id="A0A133XXB6"/>
<keyword evidence="1" id="KW-0540">Nuclease</keyword>
<feature type="domain" description="TNase-like" evidence="8">
    <location>
        <begin position="165"/>
        <end position="304"/>
    </location>
</feature>
<dbReference type="GO" id="GO:0004519">
    <property type="term" value="F:endonuclease activity"/>
    <property type="evidence" value="ECO:0007669"/>
    <property type="project" value="UniProtKB-KW"/>
</dbReference>
<proteinExistence type="predicted"/>
<dbReference type="PROSITE" id="PS51170">
    <property type="entry name" value="CW"/>
    <property type="match status" value="1"/>
</dbReference>
<keyword evidence="4" id="KW-0378">Hydrolase</keyword>
<evidence type="ECO:0000256" key="2">
    <source>
        <dbReference type="ARBA" id="ARBA00022737"/>
    </source>
</evidence>
<dbReference type="Gene3D" id="2.40.50.90">
    <property type="match status" value="1"/>
</dbReference>
<dbReference type="PANTHER" id="PTHR12302">
    <property type="entry name" value="EBNA2 BINDING PROTEIN P100"/>
    <property type="match status" value="1"/>
</dbReference>
<feature type="chain" id="PRO_5038902428" evidence="7">
    <location>
        <begin position="23"/>
        <end position="304"/>
    </location>
</feature>
<dbReference type="SUPFAM" id="SSF50199">
    <property type="entry name" value="Staphylococcal nuclease"/>
    <property type="match status" value="1"/>
</dbReference>
<feature type="compositionally biased region" description="Basic and acidic residues" evidence="6">
    <location>
        <begin position="55"/>
        <end position="65"/>
    </location>
</feature>
<protein>
    <submittedName>
        <fullName evidence="9">Nuclease-like protein</fullName>
    </submittedName>
</protein>
<feature type="repeat" description="Cell wall-binding" evidence="5">
    <location>
        <begin position="91"/>
        <end position="112"/>
    </location>
</feature>
<sequence>MKLKRIAQGFVALILIGAIGNALNPQSSSSSKTTNDASATVASSASSASNSQQAQDKKAKPKTPEKPAIVEGWKQTNGRWWYQEADGSYPKNQWRALGSKLDWYYFDASGYMLSNCWVGNVYYVGSDGKMLKDATTPDGYYVNKTGKWDGKPLPANDRNTAIPSNFEKATVVRVVDGDTIVVNRGNGKEKVRLILVNTPETKHPRKGVEYYGKEASNFTKSQLKGRTVYLEKDTSERDRYKRLLRYVWLDIPANQSELGTKCFNAILLREGYAYLSTFPPDVKYVHEFRKFEAEARNKGAGLWG</sequence>
<dbReference type="InterPro" id="IPR016071">
    <property type="entry name" value="Staphylococal_nuclease_OB-fold"/>
</dbReference>
<keyword evidence="3" id="KW-0255">Endonuclease</keyword>
<gene>
    <name evidence="9" type="ORF">HMPREF3192_00214</name>
</gene>
<accession>A0A133XXB6</accession>
<keyword evidence="2" id="KW-0677">Repeat</keyword>
<evidence type="ECO:0000256" key="5">
    <source>
        <dbReference type="PROSITE-ProRule" id="PRU00591"/>
    </source>
</evidence>
<dbReference type="Pfam" id="PF19085">
    <property type="entry name" value="Choline_bind_2"/>
    <property type="match status" value="1"/>
</dbReference>
<feature type="signal peptide" evidence="7">
    <location>
        <begin position="1"/>
        <end position="22"/>
    </location>
</feature>
<dbReference type="SUPFAM" id="SSF69360">
    <property type="entry name" value="Cell wall binding repeat"/>
    <property type="match status" value="1"/>
</dbReference>
<evidence type="ECO:0000313" key="9">
    <source>
        <dbReference type="EMBL" id="KXB35563.1"/>
    </source>
</evidence>
<dbReference type="SMART" id="SM00318">
    <property type="entry name" value="SNc"/>
    <property type="match status" value="1"/>
</dbReference>
<dbReference type="EMBL" id="LSCR01000002">
    <property type="protein sequence ID" value="KXB35563.1"/>
    <property type="molecule type" value="Genomic_DNA"/>
</dbReference>
<feature type="compositionally biased region" description="Low complexity" evidence="6">
    <location>
        <begin position="27"/>
        <end position="54"/>
    </location>
</feature>
<evidence type="ECO:0000256" key="7">
    <source>
        <dbReference type="SAM" id="SignalP"/>
    </source>
</evidence>
<dbReference type="InterPro" id="IPR018337">
    <property type="entry name" value="Cell_wall/Cho-bd_repeat"/>
</dbReference>
<dbReference type="Proteomes" id="UP000070675">
    <property type="component" value="Unassembled WGS sequence"/>
</dbReference>
<keyword evidence="10" id="KW-1185">Reference proteome</keyword>
<dbReference type="STRING" id="1393034.HMPREF3192_00214"/>
<evidence type="ECO:0000256" key="4">
    <source>
        <dbReference type="ARBA" id="ARBA00022801"/>
    </source>
</evidence>
<evidence type="ECO:0000259" key="8">
    <source>
        <dbReference type="PROSITE" id="PS50830"/>
    </source>
</evidence>
<feature type="region of interest" description="Disordered" evidence="6">
    <location>
        <begin position="24"/>
        <end position="67"/>
    </location>
</feature>
<dbReference type="RefSeq" id="WP_066304555.1">
    <property type="nucleotide sequence ID" value="NZ_KQ959484.1"/>
</dbReference>
<dbReference type="PANTHER" id="PTHR12302:SF3">
    <property type="entry name" value="SERINE_THREONINE-PROTEIN KINASE 31"/>
    <property type="match status" value="1"/>
</dbReference>
<reference evidence="10" key="1">
    <citation type="submission" date="2016-01" db="EMBL/GenBank/DDBJ databases">
        <authorList>
            <person name="Mitreva M."/>
            <person name="Pepin K.H."/>
            <person name="Mihindukulasuriya K.A."/>
            <person name="Fulton R."/>
            <person name="Fronick C."/>
            <person name="O'Laughlin M."/>
            <person name="Miner T."/>
            <person name="Herter B."/>
            <person name="Rosa B.A."/>
            <person name="Cordes M."/>
            <person name="Tomlinson C."/>
            <person name="Wollam A."/>
            <person name="Palsikar V.B."/>
            <person name="Mardis E.R."/>
            <person name="Wilson R.K."/>
        </authorList>
    </citation>
    <scope>NUCLEOTIDE SEQUENCE [LARGE SCALE GENOMIC DNA]</scope>
    <source>
        <strain evidence="10">DNF00019</strain>
    </source>
</reference>
<evidence type="ECO:0000256" key="6">
    <source>
        <dbReference type="SAM" id="MobiDB-lite"/>
    </source>
</evidence>
<dbReference type="Gene3D" id="2.10.270.10">
    <property type="entry name" value="Cholin Binding"/>
    <property type="match status" value="1"/>
</dbReference>
<dbReference type="PROSITE" id="PS50830">
    <property type="entry name" value="TNASE_3"/>
    <property type="match status" value="1"/>
</dbReference>
<evidence type="ECO:0000256" key="1">
    <source>
        <dbReference type="ARBA" id="ARBA00022722"/>
    </source>
</evidence>
<dbReference type="InterPro" id="IPR035437">
    <property type="entry name" value="SNase_OB-fold_sf"/>
</dbReference>
<dbReference type="GO" id="GO:0016787">
    <property type="term" value="F:hydrolase activity"/>
    <property type="evidence" value="ECO:0007669"/>
    <property type="project" value="UniProtKB-KW"/>
</dbReference>